<dbReference type="RefSeq" id="WP_214420369.1">
    <property type="nucleotide sequence ID" value="NZ_CP075546.1"/>
</dbReference>
<dbReference type="KEGG" id="mrtj:KHC33_03375"/>
<dbReference type="Gene3D" id="3.40.1550.10">
    <property type="entry name" value="CheC-like"/>
    <property type="match status" value="1"/>
</dbReference>
<sequence>MEISEEVIDGIRELVTIGVGHSAGMLNDLTNAHITLTVPDVHIFKMGQENAFTPVLYPMTPEGTSQVTMSFFGECTGSLHLIFPNKSAINLVIILTKEDESPDEMDALRVETLMEVGNIIMSSVMSSFSILLTSRLSFLFPSYQTGIWNMNNSASQVSSDIGIMARTRFEVHEKEIEGLLFFFLTESSFKHIQKRILEIMECGL</sequence>
<dbReference type="CDD" id="cd17910">
    <property type="entry name" value="CheC_ClassII"/>
    <property type="match status" value="1"/>
</dbReference>
<dbReference type="GeneID" id="65096193"/>
<dbReference type="SUPFAM" id="SSF103039">
    <property type="entry name" value="CheC-like"/>
    <property type="match status" value="1"/>
</dbReference>
<dbReference type="AlphaFoldDB" id="A0A8E7EI06"/>
<evidence type="ECO:0000313" key="2">
    <source>
        <dbReference type="EMBL" id="QVV89577.1"/>
    </source>
</evidence>
<dbReference type="EMBL" id="CP075546">
    <property type="protein sequence ID" value="QVV89577.1"/>
    <property type="molecule type" value="Genomic_DNA"/>
</dbReference>
<reference evidence="2 3" key="1">
    <citation type="submission" date="2021-05" db="EMBL/GenBank/DDBJ databases">
        <title>A novel Methanospirillum isolate from a pyrite-forming mixed culture.</title>
        <authorList>
            <person name="Bunk B."/>
            <person name="Sproer C."/>
            <person name="Spring S."/>
            <person name="Pester M."/>
        </authorList>
    </citation>
    <scope>NUCLEOTIDE SEQUENCE [LARGE SCALE GENOMIC DNA]</scope>
    <source>
        <strain evidence="2 3">J.3.6.1-F.2.7.3</strain>
    </source>
</reference>
<organism evidence="2 3">
    <name type="scientific">Methanospirillum purgamenti</name>
    <dbReference type="NCBI Taxonomy" id="2834276"/>
    <lineage>
        <taxon>Archaea</taxon>
        <taxon>Methanobacteriati</taxon>
        <taxon>Methanobacteriota</taxon>
        <taxon>Stenosarchaea group</taxon>
        <taxon>Methanomicrobia</taxon>
        <taxon>Methanomicrobiales</taxon>
        <taxon>Methanospirillaceae</taxon>
        <taxon>Methanospirillum</taxon>
    </lineage>
</organism>
<accession>A0A8E7EI06</accession>
<keyword evidence="3" id="KW-1185">Reference proteome</keyword>
<proteinExistence type="predicted"/>
<evidence type="ECO:0008006" key="4">
    <source>
        <dbReference type="Google" id="ProtNLM"/>
    </source>
</evidence>
<evidence type="ECO:0000256" key="1">
    <source>
        <dbReference type="ARBA" id="ARBA00022500"/>
    </source>
</evidence>
<evidence type="ECO:0000313" key="3">
    <source>
        <dbReference type="Proteomes" id="UP000680656"/>
    </source>
</evidence>
<protein>
    <recommendedName>
        <fullName evidence="4">Chemotaxis protein CheC</fullName>
    </recommendedName>
</protein>
<gene>
    <name evidence="2" type="ORF">KHC33_03375</name>
</gene>
<name>A0A8E7EI06_9EURY</name>
<dbReference type="Proteomes" id="UP000680656">
    <property type="component" value="Chromosome"/>
</dbReference>
<dbReference type="InterPro" id="IPR028976">
    <property type="entry name" value="CheC-like_sf"/>
</dbReference>
<dbReference type="GO" id="GO:0006935">
    <property type="term" value="P:chemotaxis"/>
    <property type="evidence" value="ECO:0007669"/>
    <property type="project" value="UniProtKB-KW"/>
</dbReference>
<keyword evidence="1" id="KW-0145">Chemotaxis</keyword>